<dbReference type="RefSeq" id="WP_119909825.1">
    <property type="nucleotide sequence ID" value="NZ_QZCH01000004.1"/>
</dbReference>
<evidence type="ECO:0000256" key="1">
    <source>
        <dbReference type="SAM" id="SignalP"/>
    </source>
</evidence>
<dbReference type="InterPro" id="IPR053851">
    <property type="entry name" value="DUF6929"/>
</dbReference>
<gene>
    <name evidence="2" type="ORF">D1Z90_05905</name>
</gene>
<keyword evidence="3" id="KW-1185">Reference proteome</keyword>
<name>A0A418YHD2_9GAMM</name>
<accession>A0A418YHD2</accession>
<dbReference type="OrthoDB" id="6710009at2"/>
<keyword evidence="1" id="KW-0732">Signal</keyword>
<evidence type="ECO:0000313" key="2">
    <source>
        <dbReference type="EMBL" id="RJG49490.1"/>
    </source>
</evidence>
<feature type="chain" id="PRO_5019483605" evidence="1">
    <location>
        <begin position="21"/>
        <end position="329"/>
    </location>
</feature>
<reference evidence="2 3" key="2">
    <citation type="submission" date="2019-01" db="EMBL/GenBank/DDBJ databases">
        <title>Motilimonas pumilus sp. nov., isolated from the gut of sea cucumber (Apostichopus japonicus).</title>
        <authorList>
            <person name="Wang F.-Q."/>
            <person name="Ren L.-H."/>
            <person name="Lin Y.-W."/>
            <person name="Sun G.-H."/>
            <person name="Du Z.-J."/>
            <person name="Zhao J.-X."/>
            <person name="Liu X.-J."/>
            <person name="Liu L.-J."/>
        </authorList>
    </citation>
    <scope>NUCLEOTIDE SEQUENCE [LARGE SCALE GENOMIC DNA]</scope>
    <source>
        <strain evidence="2 3">PLHSC7-2</strain>
    </source>
</reference>
<sequence>MYNKIVAALFAFGSINMAHADDQSDLYLQLGHPVLETELSSASGLVADGNKLYAVGDDSPWLFTLNKQLNIKDKYVIKEYPLREDGKRIQKSVKPDYEAMAMVEYELEDWFLVLGSGSKAEVREWAYMISKDQSQSIESDLSALYAQLYAAGGFYGDQELNIEGLAIAKDKAFIFNRGNSGGNLIFILDKAELVAYVTNQIQQVSKIDTYKVTLPTVQGFEAGLSGGEFWTDAESLVYTASVEATGDAYNDGEILGSFIGLLPLEAFEEGTDIDLTQGAVPLLDYYGKPIITKVESVAITKSDDDDIKGVLVSDNDNGTSEFFKFRLFK</sequence>
<feature type="signal peptide" evidence="1">
    <location>
        <begin position="1"/>
        <end position="20"/>
    </location>
</feature>
<dbReference type="Proteomes" id="UP000283255">
    <property type="component" value="Unassembled WGS sequence"/>
</dbReference>
<evidence type="ECO:0000313" key="3">
    <source>
        <dbReference type="Proteomes" id="UP000283255"/>
    </source>
</evidence>
<dbReference type="EMBL" id="QZCH01000004">
    <property type="protein sequence ID" value="RJG49490.1"/>
    <property type="molecule type" value="Genomic_DNA"/>
</dbReference>
<organism evidence="2 3">
    <name type="scientific">Motilimonas pumila</name>
    <dbReference type="NCBI Taxonomy" id="2303987"/>
    <lineage>
        <taxon>Bacteria</taxon>
        <taxon>Pseudomonadati</taxon>
        <taxon>Pseudomonadota</taxon>
        <taxon>Gammaproteobacteria</taxon>
        <taxon>Alteromonadales</taxon>
        <taxon>Alteromonadales genera incertae sedis</taxon>
        <taxon>Motilimonas</taxon>
    </lineage>
</organism>
<protein>
    <submittedName>
        <fullName evidence="2">Uncharacterized protein</fullName>
    </submittedName>
</protein>
<reference evidence="2 3" key="1">
    <citation type="submission" date="2018-09" db="EMBL/GenBank/DDBJ databases">
        <authorList>
            <person name="Wang F."/>
        </authorList>
    </citation>
    <scope>NUCLEOTIDE SEQUENCE [LARGE SCALE GENOMIC DNA]</scope>
    <source>
        <strain evidence="2 3">PLHSC7-2</strain>
    </source>
</reference>
<dbReference type="Pfam" id="PF22000">
    <property type="entry name" value="DUF6929"/>
    <property type="match status" value="1"/>
</dbReference>
<proteinExistence type="predicted"/>
<dbReference type="AlphaFoldDB" id="A0A418YHD2"/>
<comment type="caution">
    <text evidence="2">The sequence shown here is derived from an EMBL/GenBank/DDBJ whole genome shotgun (WGS) entry which is preliminary data.</text>
</comment>